<protein>
    <submittedName>
        <fullName evidence="1">Uncharacterized protein</fullName>
    </submittedName>
</protein>
<dbReference type="Proteomes" id="UP000693672">
    <property type="component" value="Unassembled WGS sequence"/>
</dbReference>
<name>A0A916NWK2_9BACL</name>
<accession>A0A916NWK2</accession>
<dbReference type="RefSeq" id="WP_218091807.1">
    <property type="nucleotide sequence ID" value="NZ_CAJVAS010000006.1"/>
</dbReference>
<comment type="caution">
    <text evidence="1">The sequence shown here is derived from an EMBL/GenBank/DDBJ whole genome shotgun (WGS) entry which is preliminary data.</text>
</comment>
<reference evidence="1" key="1">
    <citation type="submission" date="2021-06" db="EMBL/GenBank/DDBJ databases">
        <authorList>
            <person name="Criscuolo A."/>
        </authorList>
    </citation>
    <scope>NUCLEOTIDE SEQUENCE</scope>
    <source>
        <strain evidence="1">CIP111600</strain>
    </source>
</reference>
<keyword evidence="2" id="KW-1185">Reference proteome</keyword>
<dbReference type="EMBL" id="CAJVAS010000006">
    <property type="protein sequence ID" value="CAG7617472.1"/>
    <property type="molecule type" value="Genomic_DNA"/>
</dbReference>
<organism evidence="1 2">
    <name type="scientific">Paenibacillus solanacearum</name>
    <dbReference type="NCBI Taxonomy" id="2048548"/>
    <lineage>
        <taxon>Bacteria</taxon>
        <taxon>Bacillati</taxon>
        <taxon>Bacillota</taxon>
        <taxon>Bacilli</taxon>
        <taxon>Bacillales</taxon>
        <taxon>Paenibacillaceae</taxon>
        <taxon>Paenibacillus</taxon>
    </lineage>
</organism>
<proteinExistence type="predicted"/>
<evidence type="ECO:0000313" key="2">
    <source>
        <dbReference type="Proteomes" id="UP000693672"/>
    </source>
</evidence>
<sequence length="181" mass="20066">MQPNDKLQPEAAAAAMLQLTMTSIDKQWGVLQPVFAAFTADAVLTRELEDTLLQELYVAALALELYDLPHVFTAEKDREIESELLRILASGDFAPLGLADTIRLHYLPRLREIRREETADVGAALLEAAIGILYERLPLPLKPSKPQGSLLWSRLMQAMALWIGKWPAIARGLSAAPQSRP</sequence>
<gene>
    <name evidence="1" type="ORF">PAESOLCIP111_02029</name>
</gene>
<dbReference type="AlphaFoldDB" id="A0A916NWK2"/>
<evidence type="ECO:0000313" key="1">
    <source>
        <dbReference type="EMBL" id="CAG7617472.1"/>
    </source>
</evidence>